<dbReference type="InterPro" id="IPR036412">
    <property type="entry name" value="HAD-like_sf"/>
</dbReference>
<evidence type="ECO:0008006" key="2">
    <source>
        <dbReference type="Google" id="ProtNLM"/>
    </source>
</evidence>
<dbReference type="SFLD" id="SFLDS00003">
    <property type="entry name" value="Haloacid_Dehalogenase"/>
    <property type="match status" value="1"/>
</dbReference>
<dbReference type="AlphaFoldDB" id="A0A381Q449"/>
<reference evidence="1" key="1">
    <citation type="submission" date="2018-05" db="EMBL/GenBank/DDBJ databases">
        <authorList>
            <person name="Lanie J.A."/>
            <person name="Ng W.-L."/>
            <person name="Kazmierczak K.M."/>
            <person name="Andrzejewski T.M."/>
            <person name="Davidsen T.M."/>
            <person name="Wayne K.J."/>
            <person name="Tettelin H."/>
            <person name="Glass J.I."/>
            <person name="Rusch D."/>
            <person name="Podicherti R."/>
            <person name="Tsui H.-C.T."/>
            <person name="Winkler M.E."/>
        </authorList>
    </citation>
    <scope>NUCLEOTIDE SEQUENCE</scope>
</reference>
<protein>
    <recommendedName>
        <fullName evidence="2">Phosphatase</fullName>
    </recommendedName>
</protein>
<dbReference type="InterPro" id="IPR023198">
    <property type="entry name" value="PGP-like_dom2"/>
</dbReference>
<dbReference type="SFLD" id="SFLDG01129">
    <property type="entry name" value="C1.5:_HAD__Beta-PGM__Phosphata"/>
    <property type="match status" value="1"/>
</dbReference>
<dbReference type="SUPFAM" id="SSF56784">
    <property type="entry name" value="HAD-like"/>
    <property type="match status" value="1"/>
</dbReference>
<feature type="non-terminal residue" evidence="1">
    <location>
        <position position="1"/>
    </location>
</feature>
<accession>A0A381Q449</accession>
<organism evidence="1">
    <name type="scientific">marine metagenome</name>
    <dbReference type="NCBI Taxonomy" id="408172"/>
    <lineage>
        <taxon>unclassified sequences</taxon>
        <taxon>metagenomes</taxon>
        <taxon>ecological metagenomes</taxon>
    </lineage>
</organism>
<dbReference type="Gene3D" id="3.40.50.1000">
    <property type="entry name" value="HAD superfamily/HAD-like"/>
    <property type="match status" value="1"/>
</dbReference>
<dbReference type="Gene3D" id="1.10.150.240">
    <property type="entry name" value="Putative phosphatase, domain 2"/>
    <property type="match status" value="1"/>
</dbReference>
<proteinExistence type="predicted"/>
<dbReference type="InterPro" id="IPR023214">
    <property type="entry name" value="HAD_sf"/>
</dbReference>
<dbReference type="EMBL" id="UINC01001168">
    <property type="protein sequence ID" value="SUZ73099.1"/>
    <property type="molecule type" value="Genomic_DNA"/>
</dbReference>
<dbReference type="Pfam" id="PF13419">
    <property type="entry name" value="HAD_2"/>
    <property type="match status" value="1"/>
</dbReference>
<dbReference type="InterPro" id="IPR041492">
    <property type="entry name" value="HAD_2"/>
</dbReference>
<feature type="non-terminal residue" evidence="1">
    <location>
        <position position="213"/>
    </location>
</feature>
<gene>
    <name evidence="1" type="ORF">METZ01_LOCUS25953</name>
</gene>
<sequence length="213" mass="24443">MKYKHIIWDWNGTLLNDLSLCVTILNQSLSKRNIPAITIQAYKEKFLFPIKTFYESIGFDFDKEPFENTNIEFHDGFEKQFKTLALQPFAKETIIQFNKSNITQSVLSATLHDKLVEQIGFFNLDQYIQNIAGLKHTPSGYGKEVEGEELLMGIDIPKSETMIVGDSLLDFRVSQYMGVDCALVHNGHNDINRLNNTGANTFSNIKDFYNWIT</sequence>
<name>A0A381Q449_9ZZZZ</name>
<evidence type="ECO:0000313" key="1">
    <source>
        <dbReference type="EMBL" id="SUZ73099.1"/>
    </source>
</evidence>